<proteinExistence type="predicted"/>
<dbReference type="AlphaFoldDB" id="Q0AKX3"/>
<dbReference type="SUPFAM" id="SSF74653">
    <property type="entry name" value="TolA/TonB C-terminal domain"/>
    <property type="match status" value="1"/>
</dbReference>
<evidence type="ECO:0000313" key="2">
    <source>
        <dbReference type="EMBL" id="ABI67070.1"/>
    </source>
</evidence>
<accession>Q0AKX3</accession>
<evidence type="ECO:0008006" key="4">
    <source>
        <dbReference type="Google" id="ProtNLM"/>
    </source>
</evidence>
<feature type="region of interest" description="Disordered" evidence="1">
    <location>
        <begin position="33"/>
        <end position="54"/>
    </location>
</feature>
<gene>
    <name evidence="2" type="ordered locus">Mmar10_2788</name>
</gene>
<evidence type="ECO:0000256" key="1">
    <source>
        <dbReference type="SAM" id="MobiDB-lite"/>
    </source>
</evidence>
<evidence type="ECO:0000313" key="3">
    <source>
        <dbReference type="Proteomes" id="UP000001964"/>
    </source>
</evidence>
<dbReference type="Proteomes" id="UP000001964">
    <property type="component" value="Chromosome"/>
</dbReference>
<dbReference type="KEGG" id="mmr:Mmar10_2788"/>
<keyword evidence="3" id="KW-1185">Reference proteome</keyword>
<dbReference type="RefSeq" id="WP_011644714.1">
    <property type="nucleotide sequence ID" value="NC_008347.1"/>
</dbReference>
<sequence>MSIQAKWAEISAFLPWNTMSGHGFSCRGRVHTFKSQGPDTKREQYEPVSPGPARRCRENPEVIMRTKKRYPKKTAMLEVRVAPEDKAEFLSACVASGHSASMIIRKAMRIHARRIHEKPGRQRMIMTMMLMLPLAGVLQVGQPSTATEPVTTERPVCSGGVERRAPIWPVGAAGDGLAVPPEGIRVTLRFDQTAEGRATNIRPDAPEGYDAFVTAAVAALRDWCFPTGTVLPDQGTAFDFKLAPEAG</sequence>
<reference evidence="2 3" key="1">
    <citation type="submission" date="2006-08" db="EMBL/GenBank/DDBJ databases">
        <title>Complete sequence of Maricaulis maris MCS10.</title>
        <authorList>
            <consortium name="US DOE Joint Genome Institute"/>
            <person name="Copeland A."/>
            <person name="Lucas S."/>
            <person name="Lapidus A."/>
            <person name="Barry K."/>
            <person name="Detter J.C."/>
            <person name="Glavina del Rio T."/>
            <person name="Hammon N."/>
            <person name="Israni S."/>
            <person name="Dalin E."/>
            <person name="Tice H."/>
            <person name="Pitluck S."/>
            <person name="Saunders E."/>
            <person name="Brettin T."/>
            <person name="Bruce D."/>
            <person name="Han C."/>
            <person name="Tapia R."/>
            <person name="Gilna P."/>
            <person name="Schmutz J."/>
            <person name="Larimer F."/>
            <person name="Land M."/>
            <person name="Hauser L."/>
            <person name="Kyrpides N."/>
            <person name="Mikhailova N."/>
            <person name="Viollier P."/>
            <person name="Stephens C."/>
            <person name="Richardson P."/>
        </authorList>
    </citation>
    <scope>NUCLEOTIDE SEQUENCE [LARGE SCALE GENOMIC DNA]</scope>
    <source>
        <strain evidence="2 3">MCS10</strain>
    </source>
</reference>
<dbReference type="HOGENOM" id="CLU_1123477_0_0_5"/>
<protein>
    <recommendedName>
        <fullName evidence="4">TonB C-terminal domain-containing protein</fullName>
    </recommendedName>
</protein>
<dbReference type="EMBL" id="CP000449">
    <property type="protein sequence ID" value="ABI67070.1"/>
    <property type="molecule type" value="Genomic_DNA"/>
</dbReference>
<dbReference type="STRING" id="394221.Mmar10_2788"/>
<organism evidence="2 3">
    <name type="scientific">Maricaulis maris (strain MCS10)</name>
    <name type="common">Caulobacter maris</name>
    <dbReference type="NCBI Taxonomy" id="394221"/>
    <lineage>
        <taxon>Bacteria</taxon>
        <taxon>Pseudomonadati</taxon>
        <taxon>Pseudomonadota</taxon>
        <taxon>Alphaproteobacteria</taxon>
        <taxon>Maricaulales</taxon>
        <taxon>Maricaulaceae</taxon>
        <taxon>Maricaulis</taxon>
    </lineage>
</organism>
<name>Q0AKX3_MARMM</name>